<evidence type="ECO:0000259" key="13">
    <source>
        <dbReference type="PROSITE" id="PS50929"/>
    </source>
</evidence>
<dbReference type="GO" id="GO:0015421">
    <property type="term" value="F:ABC-type oligopeptide transporter activity"/>
    <property type="evidence" value="ECO:0007669"/>
    <property type="project" value="TreeGrafter"/>
</dbReference>
<evidence type="ECO:0000256" key="4">
    <source>
        <dbReference type="ARBA" id="ARBA00022692"/>
    </source>
</evidence>
<dbReference type="AlphaFoldDB" id="A0A9X2I8I5"/>
<feature type="domain" description="ABC transporter" evidence="12">
    <location>
        <begin position="346"/>
        <end position="582"/>
    </location>
</feature>
<sequence length="590" mass="65359">MSSQQGSPNRSSDTASLKVYLRLLGYVKPYWVSFLISVLGFIVYSASQPAMAQYMEYLLNFIESEERGPLWLPSLIILAIIFVRGFGGFLGNFFIAKVSYRVVDTLRVQLFSHMVYLPAEYYERNDSGQLMSLVTFNVNNVTTASTEALKTMIREGTTVIALLGYLFYKDWVLTLLMMAVVPLIAALVGYVGKRLRRLSTKVQHSMGDITQVTSEMINGYRVMRSFGGEEYEKRRFAEASWRNYLQNLKIVLTSTLNTPLIQILVAIAMGGLLWVALGQMQIQDSGAFVAYFLAVGMVLKPMRQLSEMVPVIQKGVAAADSIFQVLDEKPEQDDGIYRPQRVSGALSIRDLHFTYDGSEREAIKGIDLDIEPGQVVALVGKSGSGKSTLMNLLTRFYHGHTGSIRFDDKDINEFNLASLRAQIALVTQQVVLFNDSVAANIAYGALDATEHQTIKQAAELAYASEFIEQLPQGYDTVIGEGGAKLSGGQRQRLAIARAILKDAPILILDEATSALDNESERYIQRALETVSRGRTTIVVAHRLSTIENADVIVVMDEGTIVEQGSHSELLAKQGYYARLHSATQSDSLTL</sequence>
<protein>
    <submittedName>
        <fullName evidence="14">Lipid A export permease/ATP-binding protein MsbA</fullName>
    </submittedName>
</protein>
<proteinExistence type="predicted"/>
<dbReference type="PANTHER" id="PTHR43394:SF1">
    <property type="entry name" value="ATP-BINDING CASSETTE SUB-FAMILY B MEMBER 10, MITOCHONDRIAL"/>
    <property type="match status" value="1"/>
</dbReference>
<dbReference type="GO" id="GO:0034040">
    <property type="term" value="F:ATPase-coupled lipid transmembrane transporter activity"/>
    <property type="evidence" value="ECO:0007669"/>
    <property type="project" value="InterPro"/>
</dbReference>
<dbReference type="InterPro" id="IPR017871">
    <property type="entry name" value="ABC_transporter-like_CS"/>
</dbReference>
<keyword evidence="8 11" id="KW-1133">Transmembrane helix</keyword>
<keyword evidence="15" id="KW-1185">Reference proteome</keyword>
<dbReference type="InterPro" id="IPR027417">
    <property type="entry name" value="P-loop_NTPase"/>
</dbReference>
<evidence type="ECO:0000256" key="6">
    <source>
        <dbReference type="ARBA" id="ARBA00022840"/>
    </source>
</evidence>
<dbReference type="GO" id="GO:0005886">
    <property type="term" value="C:plasma membrane"/>
    <property type="evidence" value="ECO:0007669"/>
    <property type="project" value="UniProtKB-SubCell"/>
</dbReference>
<feature type="transmembrane region" description="Helical" evidence="11">
    <location>
        <begin position="250"/>
        <end position="276"/>
    </location>
</feature>
<dbReference type="InterPro" id="IPR039421">
    <property type="entry name" value="Type_1_exporter"/>
</dbReference>
<dbReference type="InterPro" id="IPR003593">
    <property type="entry name" value="AAA+_ATPase"/>
</dbReference>
<feature type="transmembrane region" description="Helical" evidence="11">
    <location>
        <begin position="68"/>
        <end position="95"/>
    </location>
</feature>
<feature type="domain" description="ABC transmembrane type-1" evidence="13">
    <location>
        <begin position="35"/>
        <end position="314"/>
    </location>
</feature>
<dbReference type="Gene3D" id="3.40.50.300">
    <property type="entry name" value="P-loop containing nucleotide triphosphate hydrolases"/>
    <property type="match status" value="1"/>
</dbReference>
<keyword evidence="5" id="KW-0547">Nucleotide-binding</keyword>
<dbReference type="InterPro" id="IPR011917">
    <property type="entry name" value="ABC_transpr_lipidA"/>
</dbReference>
<dbReference type="Proteomes" id="UP001139319">
    <property type="component" value="Unassembled WGS sequence"/>
</dbReference>
<dbReference type="EMBL" id="JAMFTH010000006">
    <property type="protein sequence ID" value="MCP8900722.1"/>
    <property type="molecule type" value="Genomic_DNA"/>
</dbReference>
<reference evidence="14" key="1">
    <citation type="submission" date="2022-05" db="EMBL/GenBank/DDBJ databases">
        <authorList>
            <person name="Sun H.-N."/>
        </authorList>
    </citation>
    <scope>NUCLEOTIDE SEQUENCE</scope>
    <source>
        <strain evidence="14">HB14</strain>
    </source>
</reference>
<dbReference type="PANTHER" id="PTHR43394">
    <property type="entry name" value="ATP-DEPENDENT PERMEASE MDL1, MITOCHONDRIAL"/>
    <property type="match status" value="1"/>
</dbReference>
<dbReference type="InterPro" id="IPR011527">
    <property type="entry name" value="ABC1_TM_dom"/>
</dbReference>
<dbReference type="SUPFAM" id="SSF90123">
    <property type="entry name" value="ABC transporter transmembrane region"/>
    <property type="match status" value="1"/>
</dbReference>
<dbReference type="GO" id="GO:0016887">
    <property type="term" value="F:ATP hydrolysis activity"/>
    <property type="evidence" value="ECO:0007669"/>
    <property type="project" value="InterPro"/>
</dbReference>
<evidence type="ECO:0000313" key="15">
    <source>
        <dbReference type="Proteomes" id="UP001139319"/>
    </source>
</evidence>
<dbReference type="FunFam" id="3.40.50.300:FF:000140">
    <property type="entry name" value="Lipid A export ATP-binding/permease protein MsbA"/>
    <property type="match status" value="1"/>
</dbReference>
<keyword evidence="6" id="KW-0067">ATP-binding</keyword>
<name>A0A9X2I8I5_9GAMM</name>
<dbReference type="CDD" id="cd18552">
    <property type="entry name" value="ABC_6TM_MsbA_like"/>
    <property type="match status" value="1"/>
</dbReference>
<keyword evidence="4 11" id="KW-0812">Transmembrane</keyword>
<keyword evidence="9" id="KW-0445">Lipid transport</keyword>
<evidence type="ECO:0000256" key="1">
    <source>
        <dbReference type="ARBA" id="ARBA00004651"/>
    </source>
</evidence>
<evidence type="ECO:0000256" key="10">
    <source>
        <dbReference type="ARBA" id="ARBA00023136"/>
    </source>
</evidence>
<dbReference type="Pfam" id="PF00664">
    <property type="entry name" value="ABC_membrane"/>
    <property type="match status" value="1"/>
</dbReference>
<evidence type="ECO:0000256" key="7">
    <source>
        <dbReference type="ARBA" id="ARBA00022967"/>
    </source>
</evidence>
<dbReference type="InterPro" id="IPR036640">
    <property type="entry name" value="ABC1_TM_sf"/>
</dbReference>
<feature type="transmembrane region" description="Helical" evidence="11">
    <location>
        <begin position="30"/>
        <end position="47"/>
    </location>
</feature>
<evidence type="ECO:0000256" key="11">
    <source>
        <dbReference type="SAM" id="Phobius"/>
    </source>
</evidence>
<keyword evidence="7" id="KW-1278">Translocase</keyword>
<dbReference type="PROSITE" id="PS50893">
    <property type="entry name" value="ABC_TRANSPORTER_2"/>
    <property type="match status" value="1"/>
</dbReference>
<dbReference type="PROSITE" id="PS50929">
    <property type="entry name" value="ABC_TM1F"/>
    <property type="match status" value="1"/>
</dbReference>
<dbReference type="PROSITE" id="PS00211">
    <property type="entry name" value="ABC_TRANSPORTER_1"/>
    <property type="match status" value="1"/>
</dbReference>
<evidence type="ECO:0000256" key="5">
    <source>
        <dbReference type="ARBA" id="ARBA00022741"/>
    </source>
</evidence>
<dbReference type="SUPFAM" id="SSF52540">
    <property type="entry name" value="P-loop containing nucleoside triphosphate hydrolases"/>
    <property type="match status" value="1"/>
</dbReference>
<keyword evidence="2" id="KW-0813">Transport</keyword>
<dbReference type="GO" id="GO:0005524">
    <property type="term" value="F:ATP binding"/>
    <property type="evidence" value="ECO:0007669"/>
    <property type="project" value="UniProtKB-KW"/>
</dbReference>
<keyword evidence="10 11" id="KW-0472">Membrane</keyword>
<dbReference type="SMART" id="SM00382">
    <property type="entry name" value="AAA"/>
    <property type="match status" value="1"/>
</dbReference>
<comment type="subcellular location">
    <subcellularLocation>
        <location evidence="1">Cell membrane</location>
        <topology evidence="1">Multi-pass membrane protein</topology>
    </subcellularLocation>
</comment>
<feature type="transmembrane region" description="Helical" evidence="11">
    <location>
        <begin position="171"/>
        <end position="191"/>
    </location>
</feature>
<evidence type="ECO:0000256" key="2">
    <source>
        <dbReference type="ARBA" id="ARBA00022448"/>
    </source>
</evidence>
<gene>
    <name evidence="14" type="primary">msbA</name>
    <name evidence="14" type="ORF">M6D89_15545</name>
</gene>
<evidence type="ECO:0000256" key="9">
    <source>
        <dbReference type="ARBA" id="ARBA00023055"/>
    </source>
</evidence>
<keyword evidence="3" id="KW-1003">Cell membrane</keyword>
<dbReference type="RefSeq" id="WP_253969014.1">
    <property type="nucleotide sequence ID" value="NZ_JAMFTH010000006.1"/>
</dbReference>
<dbReference type="NCBIfam" id="TIGR02203">
    <property type="entry name" value="MsbA_lipidA"/>
    <property type="match status" value="1"/>
</dbReference>
<evidence type="ECO:0000259" key="12">
    <source>
        <dbReference type="PROSITE" id="PS50893"/>
    </source>
</evidence>
<evidence type="ECO:0000256" key="8">
    <source>
        <dbReference type="ARBA" id="ARBA00022989"/>
    </source>
</evidence>
<reference evidence="14" key="2">
    <citation type="submission" date="2023-01" db="EMBL/GenBank/DDBJ databases">
        <title>Gilvimarinus xylanilyticus HB14 isolated from Caulerpa lentillifera aquaculture base in Hainan, China.</title>
        <authorList>
            <person name="Zhang Y.-J."/>
        </authorList>
    </citation>
    <scope>NUCLEOTIDE SEQUENCE</scope>
    <source>
        <strain evidence="14">HB14</strain>
    </source>
</reference>
<dbReference type="Gene3D" id="1.20.1560.10">
    <property type="entry name" value="ABC transporter type 1, transmembrane domain"/>
    <property type="match status" value="1"/>
</dbReference>
<organism evidence="14 15">
    <name type="scientific">Gilvimarinus xylanilyticus</name>
    <dbReference type="NCBI Taxonomy" id="2944139"/>
    <lineage>
        <taxon>Bacteria</taxon>
        <taxon>Pseudomonadati</taxon>
        <taxon>Pseudomonadota</taxon>
        <taxon>Gammaproteobacteria</taxon>
        <taxon>Cellvibrionales</taxon>
        <taxon>Cellvibrionaceae</taxon>
        <taxon>Gilvimarinus</taxon>
    </lineage>
</organism>
<dbReference type="InterPro" id="IPR003439">
    <property type="entry name" value="ABC_transporter-like_ATP-bd"/>
</dbReference>
<accession>A0A9X2I8I5</accession>
<comment type="caution">
    <text evidence="14">The sequence shown here is derived from an EMBL/GenBank/DDBJ whole genome shotgun (WGS) entry which is preliminary data.</text>
</comment>
<dbReference type="Pfam" id="PF00005">
    <property type="entry name" value="ABC_tran"/>
    <property type="match status" value="1"/>
</dbReference>
<evidence type="ECO:0000256" key="3">
    <source>
        <dbReference type="ARBA" id="ARBA00022475"/>
    </source>
</evidence>
<evidence type="ECO:0000313" key="14">
    <source>
        <dbReference type="EMBL" id="MCP8900722.1"/>
    </source>
</evidence>